<dbReference type="InterPro" id="IPR027310">
    <property type="entry name" value="Profilin_CS"/>
</dbReference>
<dbReference type="PROSITE" id="PS00414">
    <property type="entry name" value="PROFILIN"/>
    <property type="match status" value="1"/>
</dbReference>
<feature type="region of interest" description="Disordered" evidence="1">
    <location>
        <begin position="1"/>
        <end position="54"/>
    </location>
</feature>
<dbReference type="OrthoDB" id="3946116at2759"/>
<protein>
    <submittedName>
        <fullName evidence="2">Uncharacterized protein</fullName>
    </submittedName>
</protein>
<dbReference type="RefSeq" id="XP_029756684.1">
    <property type="nucleotide sequence ID" value="XM_029906212.1"/>
</dbReference>
<accession>A0A074XEL9</accession>
<dbReference type="HOGENOM" id="CLU_3049951_0_0_1"/>
<evidence type="ECO:0000313" key="3">
    <source>
        <dbReference type="Proteomes" id="UP000030706"/>
    </source>
</evidence>
<evidence type="ECO:0000256" key="1">
    <source>
        <dbReference type="SAM" id="MobiDB-lite"/>
    </source>
</evidence>
<dbReference type="GeneID" id="40748518"/>
<sequence length="54" mass="5775">MSWNNYDDRSAISPPASTTMSPRIGSPDVSPLMNSSRDSTASKSPPEGYPGNFI</sequence>
<dbReference type="GO" id="GO:0003779">
    <property type="term" value="F:actin binding"/>
    <property type="evidence" value="ECO:0007669"/>
    <property type="project" value="InterPro"/>
</dbReference>
<feature type="compositionally biased region" description="Basic and acidic residues" evidence="1">
    <location>
        <begin position="1"/>
        <end position="10"/>
    </location>
</feature>
<name>A0A074XEL9_AURPU</name>
<proteinExistence type="predicted"/>
<gene>
    <name evidence="2" type="ORF">M438DRAFT_348722</name>
</gene>
<keyword evidence="3" id="KW-1185">Reference proteome</keyword>
<organism evidence="2 3">
    <name type="scientific">Aureobasidium pullulans EXF-150</name>
    <dbReference type="NCBI Taxonomy" id="1043002"/>
    <lineage>
        <taxon>Eukaryota</taxon>
        <taxon>Fungi</taxon>
        <taxon>Dikarya</taxon>
        <taxon>Ascomycota</taxon>
        <taxon>Pezizomycotina</taxon>
        <taxon>Dothideomycetes</taxon>
        <taxon>Dothideomycetidae</taxon>
        <taxon>Dothideales</taxon>
        <taxon>Saccotheciaceae</taxon>
        <taxon>Aureobasidium</taxon>
    </lineage>
</organism>
<feature type="compositionally biased region" description="Polar residues" evidence="1">
    <location>
        <begin position="32"/>
        <end position="43"/>
    </location>
</feature>
<reference evidence="2 3" key="1">
    <citation type="journal article" date="2014" name="BMC Genomics">
        <title>Genome sequencing of four Aureobasidium pullulans varieties: biotechnological potential, stress tolerance, and description of new species.</title>
        <authorList>
            <person name="Gostin Ar C."/>
            <person name="Ohm R.A."/>
            <person name="Kogej T."/>
            <person name="Sonjak S."/>
            <person name="Turk M."/>
            <person name="Zajc J."/>
            <person name="Zalar P."/>
            <person name="Grube M."/>
            <person name="Sun H."/>
            <person name="Han J."/>
            <person name="Sharma A."/>
            <person name="Chiniquy J."/>
            <person name="Ngan C.Y."/>
            <person name="Lipzen A."/>
            <person name="Barry K."/>
            <person name="Grigoriev I.V."/>
            <person name="Gunde-Cimerman N."/>
        </authorList>
    </citation>
    <scope>NUCLEOTIDE SEQUENCE [LARGE SCALE GENOMIC DNA]</scope>
    <source>
        <strain evidence="2 3">EXF-150</strain>
    </source>
</reference>
<dbReference type="AlphaFoldDB" id="A0A074XEL9"/>
<dbReference type="STRING" id="1043002.A0A074XEL9"/>
<dbReference type="EMBL" id="KL584997">
    <property type="protein sequence ID" value="KEQ80497.1"/>
    <property type="molecule type" value="Genomic_DNA"/>
</dbReference>
<dbReference type="Proteomes" id="UP000030706">
    <property type="component" value="Unassembled WGS sequence"/>
</dbReference>
<evidence type="ECO:0000313" key="2">
    <source>
        <dbReference type="EMBL" id="KEQ80497.1"/>
    </source>
</evidence>